<dbReference type="SUPFAM" id="SSF47598">
    <property type="entry name" value="Ribbon-helix-helix"/>
    <property type="match status" value="1"/>
</dbReference>
<evidence type="ECO:0008006" key="3">
    <source>
        <dbReference type="Google" id="ProtNLM"/>
    </source>
</evidence>
<dbReference type="Proteomes" id="UP000642673">
    <property type="component" value="Unassembled WGS sequence"/>
</dbReference>
<comment type="caution">
    <text evidence="1">The sequence shown here is derived from an EMBL/GenBank/DDBJ whole genome shotgun (WGS) entry which is preliminary data.</text>
</comment>
<dbReference type="EMBL" id="BMVP01000011">
    <property type="protein sequence ID" value="GHB73003.1"/>
    <property type="molecule type" value="Genomic_DNA"/>
</dbReference>
<gene>
    <name evidence="1" type="ORF">GCM10010347_49180</name>
</gene>
<dbReference type="InterPro" id="IPR013321">
    <property type="entry name" value="Arc_rbn_hlx_hlx"/>
</dbReference>
<proteinExistence type="predicted"/>
<keyword evidence="2" id="KW-1185">Reference proteome</keyword>
<evidence type="ECO:0000313" key="2">
    <source>
        <dbReference type="Proteomes" id="UP000642673"/>
    </source>
</evidence>
<name>A0ABQ3F2N9_9ACTN</name>
<dbReference type="Gene3D" id="1.10.1220.10">
    <property type="entry name" value="Met repressor-like"/>
    <property type="match status" value="1"/>
</dbReference>
<organism evidence="1 2">
    <name type="scientific">Streptomyces cirratus</name>
    <dbReference type="NCBI Taxonomy" id="68187"/>
    <lineage>
        <taxon>Bacteria</taxon>
        <taxon>Bacillati</taxon>
        <taxon>Actinomycetota</taxon>
        <taxon>Actinomycetes</taxon>
        <taxon>Kitasatosporales</taxon>
        <taxon>Streptomycetaceae</taxon>
        <taxon>Streptomyces</taxon>
    </lineage>
</organism>
<protein>
    <recommendedName>
        <fullName evidence="3">Ribbon-helix-helix protein CopG domain-containing protein</fullName>
    </recommendedName>
</protein>
<sequence length="61" mass="7147">MVGRPRTGQTRVMGFRPPKQLREEFEALAASEERTPSDALVEAMHDWIKKKRRERQAMAKH</sequence>
<accession>A0ABQ3F2N9</accession>
<reference evidence="2" key="1">
    <citation type="journal article" date="2019" name="Int. J. Syst. Evol. Microbiol.">
        <title>The Global Catalogue of Microorganisms (GCM) 10K type strain sequencing project: providing services to taxonomists for standard genome sequencing and annotation.</title>
        <authorList>
            <consortium name="The Broad Institute Genomics Platform"/>
            <consortium name="The Broad Institute Genome Sequencing Center for Infectious Disease"/>
            <person name="Wu L."/>
            <person name="Ma J."/>
        </authorList>
    </citation>
    <scope>NUCLEOTIDE SEQUENCE [LARGE SCALE GENOMIC DNA]</scope>
    <source>
        <strain evidence="2">JCM 4738</strain>
    </source>
</reference>
<dbReference type="InterPro" id="IPR010985">
    <property type="entry name" value="Ribbon_hlx_hlx"/>
</dbReference>
<evidence type="ECO:0000313" key="1">
    <source>
        <dbReference type="EMBL" id="GHB73003.1"/>
    </source>
</evidence>